<proteinExistence type="inferred from homology"/>
<keyword evidence="3" id="KW-0843">Virulence</keyword>
<dbReference type="InterPro" id="IPR006972">
    <property type="entry name" value="BipB-like_C"/>
</dbReference>
<comment type="similarity">
    <text evidence="4">Belongs to the SctE/SipB/YopB family.</text>
</comment>
<feature type="transmembrane region" description="Helical" evidence="6">
    <location>
        <begin position="405"/>
        <end position="427"/>
    </location>
</feature>
<evidence type="ECO:0000256" key="1">
    <source>
        <dbReference type="ARBA" id="ARBA00004301"/>
    </source>
</evidence>
<keyword evidence="6" id="KW-1133">Transmembrane helix</keyword>
<keyword evidence="2" id="KW-1043">Host membrane</keyword>
<keyword evidence="6" id="KW-0472">Membrane</keyword>
<gene>
    <name evidence="8" type="primary">sctE</name>
    <name evidence="8" type="ORF">QE210_00900</name>
</gene>
<dbReference type="RefSeq" id="WP_406928866.1">
    <property type="nucleotide sequence ID" value="NZ_DAYVGJ010000068.1"/>
</dbReference>
<evidence type="ECO:0000256" key="5">
    <source>
        <dbReference type="SAM" id="MobiDB-lite"/>
    </source>
</evidence>
<evidence type="ECO:0000256" key="2">
    <source>
        <dbReference type="ARBA" id="ARBA00022870"/>
    </source>
</evidence>
<feature type="region of interest" description="Disordered" evidence="5">
    <location>
        <begin position="53"/>
        <end position="73"/>
    </location>
</feature>
<sequence length="708" mass="78506">MVEINRLTANKAHPFTAVKQDISADNNLVNQLTALQKNIIQLVNSVIENEQKKTASQNQSDTNIPILTPPTDNSLSSVDNNAQLLLLMKQYQQLIGKNEIKNLRENLTQWKIQAQLNHQIQQAKKVEQIYLEVEKKLNQHRDDFIDSWLRVANGLHEQTEDGANALANLFANQGLSGRLRQAIAGKNRLTDRQQMSKLLEEEFPWLKLDLTNAKLSVDELNQKKLAIKQFCQGIEHNRLKPIFSDSTSQTDKEWRDNGIIHTEWYNAVRHSMNDYKRTLSSISYAQGAYKSLVRDTEAQRKRLTSLKYNNDINNQLNQAEKSIFSLKLATFKTLIELESQHLQGSAKLTYLMAKMRELLGSLTLESMSSQREILQEMQRMTEIQAEKRAQDIDEKIRKAEEARKWMAIGSQIFSWLIAAVGVVAAAFTGGASLALAAVGIALLAADTICQAAGGGSFMNKALAPVGEAMMKMAESISDFLCQIAVSEAKLNGASESEIVELKKQAKEITDIVATIIVAVTMVAAAIGTAKLASVAGKMIGKIIADKLKRALNQLLDKMINNLLSNLARIVGNDTSKMIAIAIKQAFNNLLDKTINNTLISSMKNKLAPYINASMVQKSLIGLSVVNANTSAGLNLHAANLEADVIKRLGDLTVINQIMAQLDKLLNQVMDNFAQEMETVAELMRKIGEMGSQSLHTGKYITHNLNTMA</sequence>
<evidence type="ECO:0000259" key="7">
    <source>
        <dbReference type="Pfam" id="PF04888"/>
    </source>
</evidence>
<protein>
    <submittedName>
        <fullName evidence="8">Type III secretion system translocon subunit SctE</fullName>
    </submittedName>
</protein>
<dbReference type="Pfam" id="PF04888">
    <property type="entry name" value="SseC"/>
    <property type="match status" value="1"/>
</dbReference>
<dbReference type="Proteomes" id="UP001177595">
    <property type="component" value="Chromosome"/>
</dbReference>
<accession>A0AA95KDE5</accession>
<evidence type="ECO:0000313" key="9">
    <source>
        <dbReference type="Proteomes" id="UP001177595"/>
    </source>
</evidence>
<name>A0AA95KDE5_9GAMM</name>
<dbReference type="GO" id="GO:0033644">
    <property type="term" value="C:host cell membrane"/>
    <property type="evidence" value="ECO:0007669"/>
    <property type="project" value="UniProtKB-SubCell"/>
</dbReference>
<evidence type="ECO:0000256" key="6">
    <source>
        <dbReference type="SAM" id="Phobius"/>
    </source>
</evidence>
<evidence type="ECO:0000256" key="3">
    <source>
        <dbReference type="ARBA" id="ARBA00023026"/>
    </source>
</evidence>
<keyword evidence="6" id="KW-0812">Transmembrane</keyword>
<feature type="domain" description="Translocator protein BipB-like C-terminal" evidence="7">
    <location>
        <begin position="351"/>
        <end position="702"/>
    </location>
</feature>
<evidence type="ECO:0000313" key="8">
    <source>
        <dbReference type="EMBL" id="WGM01718.1"/>
    </source>
</evidence>
<comment type="subcellular location">
    <subcellularLocation>
        <location evidence="1">Host membrane</location>
        <topology evidence="1">Multi-pass membrane protein</topology>
    </subcellularLocation>
</comment>
<dbReference type="EMBL" id="CP123504">
    <property type="protein sequence ID" value="WGM01718.1"/>
    <property type="molecule type" value="Genomic_DNA"/>
</dbReference>
<dbReference type="Gene3D" id="1.20.120.330">
    <property type="entry name" value="Nucleotidyltransferases domain 2"/>
    <property type="match status" value="1"/>
</dbReference>
<reference evidence="8" key="1">
    <citation type="submission" date="2023-04" db="EMBL/GenBank/DDBJ databases">
        <title>Genome dynamics across the evolutionary transition to endosymbiosis.</title>
        <authorList>
            <person name="Siozios S."/>
            <person name="Nadal-Jimenez P."/>
            <person name="Azagi T."/>
            <person name="Sprong H."/>
            <person name="Frost C.L."/>
            <person name="Parratt S.R."/>
            <person name="Taylor G."/>
            <person name="Brettell L."/>
            <person name="Lew K.C."/>
            <person name="Croft L."/>
            <person name="King K.C."/>
            <person name="Brockhurst M.A."/>
            <person name="Hypsa V."/>
            <person name="Novakova E."/>
            <person name="Darby A.C."/>
            <person name="Hurst G.D.D."/>
        </authorList>
    </citation>
    <scope>NUCLEOTIDE SEQUENCE</scope>
    <source>
        <strain evidence="8">APv</strain>
    </source>
</reference>
<feature type="transmembrane region" description="Helical" evidence="6">
    <location>
        <begin position="511"/>
        <end position="532"/>
    </location>
</feature>
<dbReference type="AlphaFoldDB" id="A0AA95KDE5"/>
<organism evidence="8 9">
    <name type="scientific">Arsenophonus nasoniae</name>
    <name type="common">son-killer infecting Nasonia vitripennis</name>
    <dbReference type="NCBI Taxonomy" id="638"/>
    <lineage>
        <taxon>Bacteria</taxon>
        <taxon>Pseudomonadati</taxon>
        <taxon>Pseudomonadota</taxon>
        <taxon>Gammaproteobacteria</taxon>
        <taxon>Enterobacterales</taxon>
        <taxon>Morganellaceae</taxon>
        <taxon>Arsenophonus</taxon>
    </lineage>
</organism>
<evidence type="ECO:0000256" key="4">
    <source>
        <dbReference type="ARBA" id="ARBA00035640"/>
    </source>
</evidence>